<dbReference type="GO" id="GO:0009311">
    <property type="term" value="P:oligosaccharide metabolic process"/>
    <property type="evidence" value="ECO:0007669"/>
    <property type="project" value="InterPro"/>
</dbReference>
<reference evidence="3" key="1">
    <citation type="submission" date="2017-08" db="EMBL/GenBank/DDBJ databases">
        <title>A dynamic microbial community with high functional redundancy inhabits the cold, oxic subseafloor aquifer.</title>
        <authorList>
            <person name="Tully B.J."/>
            <person name="Wheat C.G."/>
            <person name="Glazer B.T."/>
            <person name="Huber J.A."/>
        </authorList>
    </citation>
    <scope>NUCLEOTIDE SEQUENCE [LARGE SCALE GENOMIC DNA]</scope>
</reference>
<name>A0A2A4X3S9_UNCAE</name>
<dbReference type="PANTHER" id="PTHR10412">
    <property type="entry name" value="MANNOSYL-OLIGOSACCHARIDE GLUCOSIDASE"/>
    <property type="match status" value="1"/>
</dbReference>
<dbReference type="Proteomes" id="UP000218775">
    <property type="component" value="Unassembled WGS sequence"/>
</dbReference>
<feature type="domain" description="Mannosylglycerate hydrolase MGH1-like glycoside hydrolase" evidence="1">
    <location>
        <begin position="438"/>
        <end position="542"/>
    </location>
</feature>
<dbReference type="EMBL" id="NVUK01000018">
    <property type="protein sequence ID" value="PCI77288.1"/>
    <property type="molecule type" value="Genomic_DNA"/>
</dbReference>
<feature type="domain" description="Mannosylglycerate hydrolase MGH1-like glycoside hydrolase" evidence="1">
    <location>
        <begin position="713"/>
        <end position="819"/>
    </location>
</feature>
<dbReference type="InterPro" id="IPR012341">
    <property type="entry name" value="6hp_glycosidase-like_sf"/>
</dbReference>
<dbReference type="Gene3D" id="1.50.10.10">
    <property type="match status" value="1"/>
</dbReference>
<dbReference type="SUPFAM" id="SSF48208">
    <property type="entry name" value="Six-hairpin glycosidases"/>
    <property type="match status" value="1"/>
</dbReference>
<evidence type="ECO:0000259" key="1">
    <source>
        <dbReference type="Pfam" id="PF22422"/>
    </source>
</evidence>
<dbReference type="InterPro" id="IPR008928">
    <property type="entry name" value="6-hairpin_glycosidase_sf"/>
</dbReference>
<proteinExistence type="predicted"/>
<comment type="caution">
    <text evidence="2">The sequence shown here is derived from an EMBL/GenBank/DDBJ whole genome shotgun (WGS) entry which is preliminary data.</text>
</comment>
<dbReference type="GO" id="GO:0004573">
    <property type="term" value="F:Glc3Man9GlcNAc2 oligosaccharide glucosidase activity"/>
    <property type="evidence" value="ECO:0007669"/>
    <property type="project" value="InterPro"/>
</dbReference>
<gene>
    <name evidence="2" type="ORF">COB21_03255</name>
</gene>
<dbReference type="InterPro" id="IPR004888">
    <property type="entry name" value="Glycoside_hydrolase_63"/>
</dbReference>
<dbReference type="PANTHER" id="PTHR10412:SF10">
    <property type="entry name" value="GLYCOSYL HYDROLASE FAMILY 63 C-TERMINAL DOMAIN-CONTAINING PROTEIN"/>
    <property type="match status" value="1"/>
</dbReference>
<sequence>MEKFRELPEESLRLLQTEGDIPSWEKWGPYVAERSWGTKREIFEANQNAWEAITYATAPFTAYQWGEDGIAGICDRYQIVALTHAFWNGKDPIIKERLFGLSNPQGNHGEDIKEYFYYLDNIPSHSYMKYHYKYPINAFPYETLIQENKNRSGDEREFELEDTSILDNNAFFDITIEYVKFSRDDIGVHVEFVNQSEQSASLYYLPQITFRNQWSWDEKEEKLPSCCEYSVDQDKSMMKLSDLDTTAQGQLNFEYKLGEFYFSGPPDAKQIFTNNLTNHQERTGEKNASKYTKDAFHRYLIDGDKSSINPKKTGTKGAFVIGPIELKKGEKRSVYLRLQQEITEKPLQNINSFLNKMRKNTQDFYNFITPKNISEEEKQIYIAALSSMLWSKQIYLFDVSLWIERQRKKCTLGPDVENLHWKHLISKRILSVPDKWEYPWFAAWDLAFHCLSYALVDLKFAKDQLSFLLLEQFQHPNGQIPAYEWNFSELNPPVHAYCILETFLIERKKTGKSDISFLKKCYHKLILNFVWWVNKVDTNGNNIFEGGFLGLDNIALFDRSDDIPHGGSLEQSDGTGWMGLFCLTLMRMSLELAKTDNAYESMAIKFLEHFAYIAHALVDADNREVQNWDEEDGFFYDVIKYSDNTQELIKIRSLVGIIPLFAVDCITEEELAQFPSFASSFSWFLKNQKELCKNCVTLIDSPTIPGKKEYFLSLMDLDKTARILERVWDEEEFRSPYGLRSLSKFYKDNPYTLGDKTITYEPAEAHCSVKGGNSNWRGPVWFPTTFLLISSLKKLGKHTDHFFFLKDKKTTPTMIAEYYRKALISLFLKDKKGNRPIYNSLPHLQNNPLFSDKILFFEHFDAETGRGLGAMHQTGWTGLVANLIENIDF</sequence>
<protein>
    <submittedName>
        <fullName evidence="2">Glucosidase</fullName>
    </submittedName>
</protein>
<evidence type="ECO:0000313" key="3">
    <source>
        <dbReference type="Proteomes" id="UP000218775"/>
    </source>
</evidence>
<organism evidence="2 3">
    <name type="scientific">Aerophobetes bacterium</name>
    <dbReference type="NCBI Taxonomy" id="2030807"/>
    <lineage>
        <taxon>Bacteria</taxon>
        <taxon>Candidatus Aerophobota</taxon>
    </lineage>
</organism>
<dbReference type="InterPro" id="IPR054491">
    <property type="entry name" value="MGH1-like_GH"/>
</dbReference>
<dbReference type="AlphaFoldDB" id="A0A2A4X3S9"/>
<dbReference type="Pfam" id="PF22422">
    <property type="entry name" value="MGH1-like_GH"/>
    <property type="match status" value="2"/>
</dbReference>
<accession>A0A2A4X3S9</accession>
<evidence type="ECO:0000313" key="2">
    <source>
        <dbReference type="EMBL" id="PCI77288.1"/>
    </source>
</evidence>